<dbReference type="InterPro" id="IPR036291">
    <property type="entry name" value="NAD(P)-bd_dom_sf"/>
</dbReference>
<keyword evidence="2" id="KW-0560">Oxidoreductase</keyword>
<sequence length="247" mass="25288">MQQTTSAARKAALVFGGSRGIGAATVARLAKDGYVVAFTYMSSADKAQALVDRVSADGGEAFAIRADSADPTEIRDAVAKAVAQVGTLSVVVVNAGLLRVGAIDAVKLEELDQMLDVNVRGVFLSIQATVPHLADGARVITIGSNVAIHTRGFAGSSVYQMTKTAVAGMVKGIALDLAPRGITVNNVQPGPTDTDMNAGAIDALKGISPMKRVGQPSEIAGLVSYLAGDDARYVTGTSVTIDGGWTL</sequence>
<evidence type="ECO:0000256" key="2">
    <source>
        <dbReference type="ARBA" id="ARBA00023002"/>
    </source>
</evidence>
<reference evidence="3 4" key="1">
    <citation type="submission" date="2019-09" db="EMBL/GenBank/DDBJ databases">
        <title>FDA dAtabase for Regulatory Grade micrObial Sequences (FDA-ARGOS): Supporting development and validation of Infectious Disease Dx tests.</title>
        <authorList>
            <person name="Sciortino C."/>
            <person name="Tallon L."/>
            <person name="Sadzewicz L."/>
            <person name="Vavikolanu K."/>
            <person name="Mehta A."/>
            <person name="Aluvathingal J."/>
            <person name="Nadendla S."/>
            <person name="Nandy P."/>
            <person name="Geyer C."/>
            <person name="Yan Y."/>
            <person name="Sichtig H."/>
        </authorList>
    </citation>
    <scope>NUCLEOTIDE SEQUENCE [LARGE SCALE GENOMIC DNA]</scope>
    <source>
        <strain evidence="3 4">FDAARGOS_664</strain>
    </source>
</reference>
<evidence type="ECO:0000313" key="3">
    <source>
        <dbReference type="EMBL" id="QET01778.1"/>
    </source>
</evidence>
<comment type="similarity">
    <text evidence="1">Belongs to the short-chain dehydrogenases/reductases (SDR) family.</text>
</comment>
<dbReference type="EMBL" id="CP044065">
    <property type="protein sequence ID" value="QET01778.1"/>
    <property type="molecule type" value="Genomic_DNA"/>
</dbReference>
<gene>
    <name evidence="3" type="ORF">FOB72_06785</name>
</gene>
<dbReference type="OrthoDB" id="9803333at2"/>
<dbReference type="FunFam" id="3.40.50.720:FF:000084">
    <property type="entry name" value="Short-chain dehydrogenase reductase"/>
    <property type="match status" value="1"/>
</dbReference>
<name>A0A5P2H1T7_9BURK</name>
<accession>A0A5P2H1T7</accession>
<dbReference type="Pfam" id="PF13561">
    <property type="entry name" value="adh_short_C2"/>
    <property type="match status" value="1"/>
</dbReference>
<protein>
    <submittedName>
        <fullName evidence="3">SDR family oxidoreductase</fullName>
    </submittedName>
</protein>
<proteinExistence type="inferred from homology"/>
<dbReference type="PANTHER" id="PTHR43639:SF1">
    <property type="entry name" value="SHORT-CHAIN DEHYDROGENASE_REDUCTASE FAMILY PROTEIN"/>
    <property type="match status" value="1"/>
</dbReference>
<organism evidence="3 4">
    <name type="scientific">Cupriavidus pauculus</name>
    <dbReference type="NCBI Taxonomy" id="82633"/>
    <lineage>
        <taxon>Bacteria</taxon>
        <taxon>Pseudomonadati</taxon>
        <taxon>Pseudomonadota</taxon>
        <taxon>Betaproteobacteria</taxon>
        <taxon>Burkholderiales</taxon>
        <taxon>Burkholderiaceae</taxon>
        <taxon>Cupriavidus</taxon>
    </lineage>
</organism>
<dbReference type="InterPro" id="IPR002347">
    <property type="entry name" value="SDR_fam"/>
</dbReference>
<dbReference type="Proteomes" id="UP000322822">
    <property type="component" value="Chromosome 1"/>
</dbReference>
<dbReference type="AlphaFoldDB" id="A0A5P2H1T7"/>
<dbReference type="Gene3D" id="3.40.50.720">
    <property type="entry name" value="NAD(P)-binding Rossmann-like Domain"/>
    <property type="match status" value="1"/>
</dbReference>
<evidence type="ECO:0000313" key="4">
    <source>
        <dbReference type="Proteomes" id="UP000322822"/>
    </source>
</evidence>
<evidence type="ECO:0000256" key="1">
    <source>
        <dbReference type="ARBA" id="ARBA00006484"/>
    </source>
</evidence>
<dbReference type="RefSeq" id="WP_150371828.1">
    <property type="nucleotide sequence ID" value="NZ_CP044065.1"/>
</dbReference>
<dbReference type="GO" id="GO:0016491">
    <property type="term" value="F:oxidoreductase activity"/>
    <property type="evidence" value="ECO:0007669"/>
    <property type="project" value="UniProtKB-KW"/>
</dbReference>
<dbReference type="PANTHER" id="PTHR43639">
    <property type="entry name" value="OXIDOREDUCTASE, SHORT-CHAIN DEHYDROGENASE/REDUCTASE FAMILY (AFU_ORTHOLOGUE AFUA_5G02870)"/>
    <property type="match status" value="1"/>
</dbReference>
<dbReference type="SUPFAM" id="SSF51735">
    <property type="entry name" value="NAD(P)-binding Rossmann-fold domains"/>
    <property type="match status" value="1"/>
</dbReference>
<dbReference type="PRINTS" id="PR00081">
    <property type="entry name" value="GDHRDH"/>
</dbReference>